<evidence type="ECO:0000256" key="2">
    <source>
        <dbReference type="ARBA" id="ARBA00005587"/>
    </source>
</evidence>
<evidence type="ECO:0000256" key="1">
    <source>
        <dbReference type="ARBA" id="ARBA00004141"/>
    </source>
</evidence>
<feature type="transmembrane region" description="Helical" evidence="7">
    <location>
        <begin position="83"/>
        <end position="101"/>
    </location>
</feature>
<dbReference type="RefSeq" id="XP_070886241.1">
    <property type="nucleotide sequence ID" value="XM_071032993.1"/>
</dbReference>
<dbReference type="InterPro" id="IPR000791">
    <property type="entry name" value="Gpr1/Fun34/SatP-like"/>
</dbReference>
<reference evidence="8 9" key="1">
    <citation type="submission" date="2024-07" db="EMBL/GenBank/DDBJ databases">
        <title>Section-level genome sequencing and comparative genomics of Aspergillus sections Usti and Cavernicolus.</title>
        <authorList>
            <consortium name="Lawrence Berkeley National Laboratory"/>
            <person name="Nybo J.L."/>
            <person name="Vesth T.C."/>
            <person name="Theobald S."/>
            <person name="Frisvad J.C."/>
            <person name="Larsen T.O."/>
            <person name="Kjaerboelling I."/>
            <person name="Rothschild-Mancinelli K."/>
            <person name="Lyhne E.K."/>
            <person name="Kogle M.E."/>
            <person name="Barry K."/>
            <person name="Clum A."/>
            <person name="Na H."/>
            <person name="Ledsgaard L."/>
            <person name="Lin J."/>
            <person name="Lipzen A."/>
            <person name="Kuo A."/>
            <person name="Riley R."/>
            <person name="Mondo S."/>
            <person name="Labutti K."/>
            <person name="Haridas S."/>
            <person name="Pangalinan J."/>
            <person name="Salamov A.A."/>
            <person name="Simmons B.A."/>
            <person name="Magnuson J.K."/>
            <person name="Chen J."/>
            <person name="Drula E."/>
            <person name="Henrissat B."/>
            <person name="Wiebenga A."/>
            <person name="Lubbers R.J."/>
            <person name="Gomes A.C."/>
            <person name="Macurrencykelacurrency M.R."/>
            <person name="Stajich J."/>
            <person name="Grigoriev I.V."/>
            <person name="Mortensen U.H."/>
            <person name="De Vries R.P."/>
            <person name="Baker S.E."/>
            <person name="Andersen M.R."/>
        </authorList>
    </citation>
    <scope>NUCLEOTIDE SEQUENCE [LARGE SCALE GENOMIC DNA]</scope>
    <source>
        <strain evidence="8 9">CBS 449.75</strain>
    </source>
</reference>
<evidence type="ECO:0000256" key="5">
    <source>
        <dbReference type="ARBA" id="ARBA00023136"/>
    </source>
</evidence>
<comment type="similarity">
    <text evidence="2">Belongs to the acetate uptake transporter (AceTr) (TC 2.A.96) family.</text>
</comment>
<dbReference type="Pfam" id="PF01184">
    <property type="entry name" value="Gpr1_Fun34_YaaH"/>
    <property type="match status" value="1"/>
</dbReference>
<comment type="caution">
    <text evidence="8">The sequence shown here is derived from an EMBL/GenBank/DDBJ whole genome shotgun (WGS) entry which is preliminary data.</text>
</comment>
<dbReference type="GeneID" id="98148065"/>
<evidence type="ECO:0000256" key="6">
    <source>
        <dbReference type="SAM" id="MobiDB-lite"/>
    </source>
</evidence>
<evidence type="ECO:0000256" key="7">
    <source>
        <dbReference type="SAM" id="Phobius"/>
    </source>
</evidence>
<gene>
    <name evidence="8" type="ORF">BJX67DRAFT_381281</name>
</gene>
<dbReference type="InterPro" id="IPR051633">
    <property type="entry name" value="AceTr"/>
</dbReference>
<comment type="subcellular location">
    <subcellularLocation>
        <location evidence="1">Membrane</location>
        <topology evidence="1">Multi-pass membrane protein</topology>
    </subcellularLocation>
</comment>
<accession>A0ABR4LRT7</accession>
<keyword evidence="9" id="KW-1185">Reference proteome</keyword>
<dbReference type="PANTHER" id="PTHR31123:SF4">
    <property type="entry name" value="PROTEIN ALCS"/>
    <property type="match status" value="1"/>
</dbReference>
<sequence>MTASRPQIQCGTDNIYADERRETYILGVSSEQLDETTPPSQRDTKQVSQQTFGSPTPIAIGGFVLCTTPLSMTLLGWRDAGGLGAANIGAYLYFGGVLLVFGGIGEWIIGNTFAATVFSLFGGFWFAFGMTLVPGSGAVEAYSPDPGNPGAGLRQPDFNATFAFFLVGMAVLCFIFCFVSIRTNLAFFLIFLILIPTCEQEPISDGRIQSDR</sequence>
<evidence type="ECO:0000256" key="3">
    <source>
        <dbReference type="ARBA" id="ARBA00022692"/>
    </source>
</evidence>
<keyword evidence="5 7" id="KW-0472">Membrane</keyword>
<keyword evidence="4 7" id="KW-1133">Transmembrane helix</keyword>
<feature type="transmembrane region" description="Helical" evidence="7">
    <location>
        <begin position="108"/>
        <end position="128"/>
    </location>
</feature>
<organism evidence="8 9">
    <name type="scientific">Aspergillus lucknowensis</name>
    <dbReference type="NCBI Taxonomy" id="176173"/>
    <lineage>
        <taxon>Eukaryota</taxon>
        <taxon>Fungi</taxon>
        <taxon>Dikarya</taxon>
        <taxon>Ascomycota</taxon>
        <taxon>Pezizomycotina</taxon>
        <taxon>Eurotiomycetes</taxon>
        <taxon>Eurotiomycetidae</taxon>
        <taxon>Eurotiales</taxon>
        <taxon>Aspergillaceae</taxon>
        <taxon>Aspergillus</taxon>
        <taxon>Aspergillus subgen. Nidulantes</taxon>
    </lineage>
</organism>
<protein>
    <submittedName>
        <fullName evidence="8">GPR1/FUN34/yaaH family-domain-containing protein</fullName>
    </submittedName>
</protein>
<feature type="transmembrane region" description="Helical" evidence="7">
    <location>
        <begin position="162"/>
        <end position="195"/>
    </location>
</feature>
<feature type="region of interest" description="Disordered" evidence="6">
    <location>
        <begin position="30"/>
        <end position="53"/>
    </location>
</feature>
<dbReference type="Proteomes" id="UP001610432">
    <property type="component" value="Unassembled WGS sequence"/>
</dbReference>
<dbReference type="PANTHER" id="PTHR31123">
    <property type="entry name" value="ACCUMULATION OF DYADS PROTEIN 2-RELATED"/>
    <property type="match status" value="1"/>
</dbReference>
<evidence type="ECO:0000256" key="4">
    <source>
        <dbReference type="ARBA" id="ARBA00022989"/>
    </source>
</evidence>
<dbReference type="EMBL" id="JBFXLQ010000020">
    <property type="protein sequence ID" value="KAL2867262.1"/>
    <property type="molecule type" value="Genomic_DNA"/>
</dbReference>
<evidence type="ECO:0000313" key="9">
    <source>
        <dbReference type="Proteomes" id="UP001610432"/>
    </source>
</evidence>
<evidence type="ECO:0000313" key="8">
    <source>
        <dbReference type="EMBL" id="KAL2867262.1"/>
    </source>
</evidence>
<feature type="transmembrane region" description="Helical" evidence="7">
    <location>
        <begin position="58"/>
        <end position="77"/>
    </location>
</feature>
<keyword evidence="3 7" id="KW-0812">Transmembrane</keyword>
<proteinExistence type="inferred from homology"/>
<name>A0ABR4LRT7_9EURO</name>